<proteinExistence type="predicted"/>
<dbReference type="EMBL" id="EQ999546">
    <property type="protein sequence ID" value="EEZ31102.1"/>
    <property type="molecule type" value="Genomic_DNA"/>
</dbReference>
<dbReference type="HOGENOM" id="CLU_092704_1_0_5"/>
<reference evidence="2" key="1">
    <citation type="submission" date="2009-01" db="EMBL/GenBank/DDBJ databases">
        <title>The Genome Sequence of Brucella pinnipedialis M292/94/1.</title>
        <authorList>
            <consortium name="The Broad Institute Genome Sequencing Platform"/>
            <person name="Ward D."/>
            <person name="Young S.K."/>
            <person name="Kodira C.D."/>
            <person name="Zeng Q."/>
            <person name="Koehrsen M."/>
            <person name="Alvarado L."/>
            <person name="Berlin A."/>
            <person name="Borenstein D."/>
            <person name="Chen Z."/>
            <person name="Engels R."/>
            <person name="Freedman E."/>
            <person name="Gellesch M."/>
            <person name="Goldberg J."/>
            <person name="Griggs A."/>
            <person name="Gujja S."/>
            <person name="Heiman D."/>
            <person name="Hepburn T."/>
            <person name="Howarth C."/>
            <person name="Jen D."/>
            <person name="Larson L."/>
            <person name="Lewis B."/>
            <person name="Mehta T."/>
            <person name="Park D."/>
            <person name="Pearson M."/>
            <person name="Roberts A."/>
            <person name="Saif S."/>
            <person name="Shea T."/>
            <person name="Shenoy N."/>
            <person name="Sisk P."/>
            <person name="Stolte C."/>
            <person name="Sykes S."/>
            <person name="Walk T."/>
            <person name="White J."/>
            <person name="Yandava C."/>
            <person name="Whatmore A.M."/>
            <person name="Perrett L.L."/>
            <person name="O'Callaghan D."/>
            <person name="Nusbaum C."/>
            <person name="Galagan J."/>
            <person name="Birren B."/>
        </authorList>
    </citation>
    <scope>NUCLEOTIDE SEQUENCE [LARGE SCALE GENOMIC DNA]</scope>
    <source>
        <strain evidence="2">M292/94/1</strain>
    </source>
</reference>
<name>A0A0E1XCR6_9HYPH</name>
<organism evidence="2">
    <name type="scientific">Brucella pinnipedialis M292/94/1</name>
    <dbReference type="NCBI Taxonomy" id="520462"/>
    <lineage>
        <taxon>Bacteria</taxon>
        <taxon>Pseudomonadati</taxon>
        <taxon>Pseudomonadota</taxon>
        <taxon>Alphaproteobacteria</taxon>
        <taxon>Hyphomicrobiales</taxon>
        <taxon>Brucellaceae</taxon>
        <taxon>Brucella/Ochrobactrum group</taxon>
        <taxon>Brucella</taxon>
    </lineage>
</organism>
<accession>A0A0E1XCR6</accession>
<protein>
    <submittedName>
        <fullName evidence="2">Uncharacterized protein</fullName>
    </submittedName>
</protein>
<dbReference type="GeneID" id="55590672"/>
<dbReference type="AlphaFoldDB" id="A0A0E1XCR6"/>
<evidence type="ECO:0000313" key="2">
    <source>
        <dbReference type="EMBL" id="EEZ31102.1"/>
    </source>
</evidence>
<sequence>MARTKAAKLQAKRSRGRPKKEGVLRAPSGQISRAKEPPAKVAQLARMRIFGMSASEALSDLAGDNLGRLHMAWKRDKAEGISTSQYDAAERYREVFNDKRKAECSAGAHYDHIGSIGASDPDEYEAWVKRAKQAYADARGAIDEAQAETRNSNLYAAVQFMLENDQFLPHMLGDIRLACNALYRHFFTHNRKKVA</sequence>
<gene>
    <name evidence="2" type="ORF">BALG_01222</name>
</gene>
<dbReference type="SMR" id="A0A0E1XCR6"/>
<evidence type="ECO:0000256" key="1">
    <source>
        <dbReference type="SAM" id="MobiDB-lite"/>
    </source>
</evidence>
<dbReference type="Proteomes" id="UP000004659">
    <property type="component" value="Unassembled WGS sequence"/>
</dbReference>
<feature type="region of interest" description="Disordered" evidence="1">
    <location>
        <begin position="1"/>
        <end position="36"/>
    </location>
</feature>
<dbReference type="RefSeq" id="WP_004683738.1">
    <property type="nucleotide sequence ID" value="NZ_EQ999546.1"/>
</dbReference>